<reference evidence="8" key="1">
    <citation type="submission" date="2023-03" db="EMBL/GenBank/DDBJ databases">
        <title>Massive genome expansion in bonnet fungi (Mycena s.s.) driven by repeated elements and novel gene families across ecological guilds.</title>
        <authorList>
            <consortium name="Lawrence Berkeley National Laboratory"/>
            <person name="Harder C.B."/>
            <person name="Miyauchi S."/>
            <person name="Viragh M."/>
            <person name="Kuo A."/>
            <person name="Thoen E."/>
            <person name="Andreopoulos B."/>
            <person name="Lu D."/>
            <person name="Skrede I."/>
            <person name="Drula E."/>
            <person name="Henrissat B."/>
            <person name="Morin E."/>
            <person name="Kohler A."/>
            <person name="Barry K."/>
            <person name="LaButti K."/>
            <person name="Morin E."/>
            <person name="Salamov A."/>
            <person name="Lipzen A."/>
            <person name="Mereny Z."/>
            <person name="Hegedus B."/>
            <person name="Baldrian P."/>
            <person name="Stursova M."/>
            <person name="Weitz H."/>
            <person name="Taylor A."/>
            <person name="Grigoriev I.V."/>
            <person name="Nagy L.G."/>
            <person name="Martin F."/>
            <person name="Kauserud H."/>
        </authorList>
    </citation>
    <scope>NUCLEOTIDE SEQUENCE</scope>
    <source>
        <strain evidence="8">CBHHK182m</strain>
    </source>
</reference>
<dbReference type="AlphaFoldDB" id="A0AAD7IWJ7"/>
<feature type="domain" description="GFO/IDH/MocA-like oxidoreductase" evidence="7">
    <location>
        <begin position="184"/>
        <end position="305"/>
    </location>
</feature>
<dbReference type="InterPro" id="IPR000683">
    <property type="entry name" value="Gfo/Idh/MocA-like_OxRdtase_N"/>
</dbReference>
<dbReference type="InterPro" id="IPR055170">
    <property type="entry name" value="GFO_IDH_MocA-like_dom"/>
</dbReference>
<dbReference type="Gene3D" id="3.30.360.10">
    <property type="entry name" value="Dihydrodipicolinate Reductase, domain 2"/>
    <property type="match status" value="1"/>
</dbReference>
<keyword evidence="9" id="KW-1185">Reference proteome</keyword>
<name>A0AAD7IWJ7_9AGAR</name>
<gene>
    <name evidence="8" type="ORF">B0H16DRAFT_1317712</name>
</gene>
<evidence type="ECO:0000256" key="1">
    <source>
        <dbReference type="ARBA" id="ARBA00010928"/>
    </source>
</evidence>
<organism evidence="8 9">
    <name type="scientific">Mycena metata</name>
    <dbReference type="NCBI Taxonomy" id="1033252"/>
    <lineage>
        <taxon>Eukaryota</taxon>
        <taxon>Fungi</taxon>
        <taxon>Dikarya</taxon>
        <taxon>Basidiomycota</taxon>
        <taxon>Agaricomycotina</taxon>
        <taxon>Agaricomycetes</taxon>
        <taxon>Agaricomycetidae</taxon>
        <taxon>Agaricales</taxon>
        <taxon>Marasmiineae</taxon>
        <taxon>Mycenaceae</taxon>
        <taxon>Mycena</taxon>
    </lineage>
</organism>
<evidence type="ECO:0000256" key="3">
    <source>
        <dbReference type="ARBA" id="ARBA00038984"/>
    </source>
</evidence>
<dbReference type="PANTHER" id="PTHR22604">
    <property type="entry name" value="OXIDOREDUCTASES"/>
    <property type="match status" value="1"/>
</dbReference>
<protein>
    <recommendedName>
        <fullName evidence="3">D-xylose 1-dehydrogenase (NADP(+), D-xylono-1,5-lactone-forming)</fullName>
        <ecNumber evidence="3">1.1.1.179</ecNumber>
    </recommendedName>
    <alternativeName>
        <fullName evidence="4">D-xylose-NADP dehydrogenase</fullName>
    </alternativeName>
</protein>
<dbReference type="Pfam" id="PF22725">
    <property type="entry name" value="GFO_IDH_MocA_C3"/>
    <property type="match status" value="1"/>
</dbReference>
<keyword evidence="2" id="KW-0560">Oxidoreductase</keyword>
<sequence length="397" mass="43839">MPFTLRWAVFGTASSFAVYRCATLNVFYQGNMATKFVQDLLIDPATRDVNDLEHVLTAVLSSTSRERAEAFSAGFSQQTTTSVALYTKLQDLVADVNVDAVYIASPTSKHYEHASICLKAGKAVLYMPFPTQPGSDCFLTIVTINAAQAEHLIALAQKHNALLAEALWTRYFPLTQRVLDLIHRDKILGELHRLTSDLSLDFARNDPAHSINNAELGGGALLAVGVYPLTWALLALHDPSKKNELPQVSSSMIMADNGRGVLADQQTSVTLVYPETKRMALVSCSLNMCTPHGRHVFIEGSKGTLTLPDSSYHPESIKIDLFKTKTEPALSRTEEFRIPGKGLFYQADAVARAIRDGKTQVEECTWDDSILLMKAMDVARENCRFKYPEALEATLHD</sequence>
<evidence type="ECO:0000313" key="9">
    <source>
        <dbReference type="Proteomes" id="UP001215598"/>
    </source>
</evidence>
<accession>A0AAD7IWJ7</accession>
<dbReference type="Proteomes" id="UP001215598">
    <property type="component" value="Unassembled WGS sequence"/>
</dbReference>
<evidence type="ECO:0000256" key="5">
    <source>
        <dbReference type="ARBA" id="ARBA00049233"/>
    </source>
</evidence>
<proteinExistence type="inferred from homology"/>
<dbReference type="SUPFAM" id="SSF51735">
    <property type="entry name" value="NAD(P)-binding Rossmann-fold domains"/>
    <property type="match status" value="1"/>
</dbReference>
<evidence type="ECO:0000259" key="7">
    <source>
        <dbReference type="Pfam" id="PF22725"/>
    </source>
</evidence>
<dbReference type="Gene3D" id="3.40.50.720">
    <property type="entry name" value="NAD(P)-binding Rossmann-like Domain"/>
    <property type="match status" value="1"/>
</dbReference>
<dbReference type="GO" id="GO:0000166">
    <property type="term" value="F:nucleotide binding"/>
    <property type="evidence" value="ECO:0007669"/>
    <property type="project" value="InterPro"/>
</dbReference>
<evidence type="ECO:0000259" key="6">
    <source>
        <dbReference type="Pfam" id="PF01408"/>
    </source>
</evidence>
<dbReference type="GO" id="GO:0047837">
    <property type="term" value="F:D-xylose 1-dehydrogenase (NADP+) activity"/>
    <property type="evidence" value="ECO:0007669"/>
    <property type="project" value="UniProtKB-EC"/>
</dbReference>
<dbReference type="EC" id="1.1.1.179" evidence="3"/>
<comment type="similarity">
    <text evidence="1">Belongs to the Gfo/Idh/MocA family.</text>
</comment>
<evidence type="ECO:0000256" key="4">
    <source>
        <dbReference type="ARBA" id="ARBA00042988"/>
    </source>
</evidence>
<dbReference type="InterPro" id="IPR036291">
    <property type="entry name" value="NAD(P)-bd_dom_sf"/>
</dbReference>
<comment type="caution">
    <text evidence="8">The sequence shown here is derived from an EMBL/GenBank/DDBJ whole genome shotgun (WGS) entry which is preliminary data.</text>
</comment>
<dbReference type="PANTHER" id="PTHR22604:SF105">
    <property type="entry name" value="TRANS-1,2-DIHYDROBENZENE-1,2-DIOL DEHYDROGENASE"/>
    <property type="match status" value="1"/>
</dbReference>
<dbReference type="Pfam" id="PF01408">
    <property type="entry name" value="GFO_IDH_MocA"/>
    <property type="match status" value="1"/>
</dbReference>
<comment type="catalytic activity">
    <reaction evidence="5">
        <text>D-xylose + NADP(+) = D-xylono-1,5-lactone + NADPH + H(+)</text>
        <dbReference type="Rhea" id="RHEA:22000"/>
        <dbReference type="ChEBI" id="CHEBI:15378"/>
        <dbReference type="ChEBI" id="CHEBI:15867"/>
        <dbReference type="ChEBI" id="CHEBI:53455"/>
        <dbReference type="ChEBI" id="CHEBI:57783"/>
        <dbReference type="ChEBI" id="CHEBI:58349"/>
        <dbReference type="EC" id="1.1.1.179"/>
    </reaction>
</comment>
<dbReference type="InterPro" id="IPR050984">
    <property type="entry name" value="Gfo/Idh/MocA_domain"/>
</dbReference>
<dbReference type="SUPFAM" id="SSF55347">
    <property type="entry name" value="Glyceraldehyde-3-phosphate dehydrogenase-like, C-terminal domain"/>
    <property type="match status" value="1"/>
</dbReference>
<evidence type="ECO:0000256" key="2">
    <source>
        <dbReference type="ARBA" id="ARBA00023002"/>
    </source>
</evidence>
<feature type="domain" description="Gfo/Idh/MocA-like oxidoreductase N-terminal" evidence="6">
    <location>
        <begin position="55"/>
        <end position="125"/>
    </location>
</feature>
<evidence type="ECO:0000313" key="8">
    <source>
        <dbReference type="EMBL" id="KAJ7751980.1"/>
    </source>
</evidence>
<dbReference type="EMBL" id="JARKIB010000060">
    <property type="protein sequence ID" value="KAJ7751980.1"/>
    <property type="molecule type" value="Genomic_DNA"/>
</dbReference>